<dbReference type="PIRSF" id="PIRSF021383">
    <property type="entry name" value="YunB"/>
    <property type="match status" value="1"/>
</dbReference>
<keyword evidence="2" id="KW-1185">Reference proteome</keyword>
<dbReference type="OrthoDB" id="1649278at2"/>
<dbReference type="Pfam" id="PF09560">
    <property type="entry name" value="Spore_YunB"/>
    <property type="match status" value="1"/>
</dbReference>
<gene>
    <name evidence="1" type="primary">yunB</name>
    <name evidence="1" type="ORF">D4N35_013590</name>
</gene>
<accession>A0A443INH7</accession>
<dbReference type="Proteomes" id="UP000273811">
    <property type="component" value="Unassembled WGS sequence"/>
</dbReference>
<evidence type="ECO:0000313" key="2">
    <source>
        <dbReference type="Proteomes" id="UP000273811"/>
    </source>
</evidence>
<protein>
    <submittedName>
        <fullName evidence="1">Sporulation protein YunB</fullName>
    </submittedName>
</protein>
<comment type="caution">
    <text evidence="1">The sequence shown here is derived from an EMBL/GenBank/DDBJ whole genome shotgun (WGS) entry which is preliminary data.</text>
</comment>
<dbReference type="EMBL" id="QYTU02000033">
    <property type="protein sequence ID" value="RWR06966.1"/>
    <property type="molecule type" value="Genomic_DNA"/>
</dbReference>
<dbReference type="RefSeq" id="WP_120074568.1">
    <property type="nucleotide sequence ID" value="NZ_CP126113.1"/>
</dbReference>
<dbReference type="GeneID" id="56393104"/>
<name>A0A443INH7_9BACI</name>
<dbReference type="AlphaFoldDB" id="A0A443INH7"/>
<dbReference type="InterPro" id="IPR014197">
    <property type="entry name" value="Sporulation_prot_YunB"/>
</dbReference>
<proteinExistence type="predicted"/>
<reference evidence="1" key="1">
    <citation type="submission" date="2018-12" db="EMBL/GenBank/DDBJ databases">
        <authorList>
            <person name="Sun L."/>
            <person name="Chen Z."/>
        </authorList>
    </citation>
    <scope>NUCLEOTIDE SEQUENCE [LARGE SCALE GENOMIC DNA]</scope>
    <source>
        <strain evidence="1">DSM 16012</strain>
    </source>
</reference>
<sequence>MARFRTRKYRRGPLPFRYVLLISFVFFIFSTAAGLWIVNKGIKPTLLNYAESQTRKIAPMVVSKAVKDVIPEVKDLREITEIVPDGVGGKTVQFKTDIINETQADISKAIQMNLRQAEAGDLASFYEETGVQFSYDETAKGEGIVYSFPLGQATHNALLGNLGPRIPIRFTPVGSVSTNVETKVEQYPINNMFVTVSVRVSVNVQIIIPFGTEQTKVEQEVPIAIGLYPGEVPQFWNNSGTMNPSIQYPGTPGIPKTP</sequence>
<evidence type="ECO:0000313" key="1">
    <source>
        <dbReference type="EMBL" id="RWR06966.1"/>
    </source>
</evidence>
<organism evidence="1 2">
    <name type="scientific">Siminovitchia fortis</name>
    <dbReference type="NCBI Taxonomy" id="254758"/>
    <lineage>
        <taxon>Bacteria</taxon>
        <taxon>Bacillati</taxon>
        <taxon>Bacillota</taxon>
        <taxon>Bacilli</taxon>
        <taxon>Bacillales</taxon>
        <taxon>Bacillaceae</taxon>
        <taxon>Siminovitchia</taxon>
    </lineage>
</organism>
<dbReference type="NCBIfam" id="TIGR02832">
    <property type="entry name" value="spo_yunB"/>
    <property type="match status" value="1"/>
</dbReference>